<feature type="domain" description="N-acetyltransferase" evidence="1">
    <location>
        <begin position="1"/>
        <end position="142"/>
    </location>
</feature>
<dbReference type="InterPro" id="IPR051554">
    <property type="entry name" value="Acetyltransferase_Eis"/>
</dbReference>
<protein>
    <submittedName>
        <fullName evidence="2">GNAT family N-acetyltransferase</fullName>
        <ecNumber evidence="2">2.3.1.-</ecNumber>
    </submittedName>
</protein>
<dbReference type="InterPro" id="IPR041380">
    <property type="entry name" value="Acetyltransf_17"/>
</dbReference>
<dbReference type="AlphaFoldDB" id="A0A9D2SVT2"/>
<dbReference type="PROSITE" id="PS51186">
    <property type="entry name" value="GNAT"/>
    <property type="match status" value="1"/>
</dbReference>
<name>A0A9D2SVT2_9FIRM</name>
<keyword evidence="2" id="KW-0808">Transferase</keyword>
<dbReference type="PANTHER" id="PTHR37817:SF1">
    <property type="entry name" value="N-ACETYLTRANSFERASE EIS"/>
    <property type="match status" value="1"/>
</dbReference>
<gene>
    <name evidence="2" type="ORF">H9702_07745</name>
</gene>
<dbReference type="InterPro" id="IPR000182">
    <property type="entry name" value="GNAT_dom"/>
</dbReference>
<dbReference type="PANTHER" id="PTHR37817">
    <property type="entry name" value="N-ACETYLTRANSFERASE EIS"/>
    <property type="match status" value="1"/>
</dbReference>
<dbReference type="GO" id="GO:0034069">
    <property type="term" value="F:aminoglycoside N-acetyltransferase activity"/>
    <property type="evidence" value="ECO:0007669"/>
    <property type="project" value="TreeGrafter"/>
</dbReference>
<dbReference type="Proteomes" id="UP000823896">
    <property type="component" value="Unassembled WGS sequence"/>
</dbReference>
<dbReference type="Gene3D" id="3.40.630.30">
    <property type="match status" value="2"/>
</dbReference>
<dbReference type="CDD" id="cd04301">
    <property type="entry name" value="NAT_SF"/>
    <property type="match status" value="1"/>
</dbReference>
<comment type="caution">
    <text evidence="2">The sequence shown here is derived from an EMBL/GenBank/DDBJ whole genome shotgun (WGS) entry which is preliminary data.</text>
</comment>
<evidence type="ECO:0000313" key="3">
    <source>
        <dbReference type="Proteomes" id="UP000823896"/>
    </source>
</evidence>
<organism evidence="2 3">
    <name type="scientific">Candidatus Merdibacter merdavium</name>
    <dbReference type="NCBI Taxonomy" id="2838692"/>
    <lineage>
        <taxon>Bacteria</taxon>
        <taxon>Bacillati</taxon>
        <taxon>Bacillota</taxon>
        <taxon>Erysipelotrichia</taxon>
        <taxon>Erysipelotrichales</taxon>
        <taxon>Erysipelotrichaceae</taxon>
        <taxon>Merdibacter</taxon>
    </lineage>
</organism>
<sequence length="302" mass="35835">MISRNAAQYRDEIFRLLELSYPNMRRRMLEAMFDRRFEPKRCMFIVDNGRVVSTLQTHRTAMMFMGRCLEVCLIDQVATHPDYRRRHKMSELMEAALDESQHNQLFTLIYAMNPRLFERYGFRTVHSGKRYLLASQEFQDIRCDAVTVEGSAAQMHALYQRFISHFDAVFIRDLAYFQELLDKAKARHEKLCFCYDQEGMSGYCRYLNENHEAKVQEIVYLDSRALRQLLAYVSRTARSVQVTVSDDEQLERIFPQAIPHREDHLMARLNSPALFNKLYNTKAHHAKDAFDLLKKPMWNHSR</sequence>
<dbReference type="Pfam" id="PF13527">
    <property type="entry name" value="Acetyltransf_9"/>
    <property type="match status" value="1"/>
</dbReference>
<dbReference type="GO" id="GO:0030649">
    <property type="term" value="P:aminoglycoside antibiotic catabolic process"/>
    <property type="evidence" value="ECO:0007669"/>
    <property type="project" value="TreeGrafter"/>
</dbReference>
<evidence type="ECO:0000259" key="1">
    <source>
        <dbReference type="PROSITE" id="PS51186"/>
    </source>
</evidence>
<proteinExistence type="predicted"/>
<reference evidence="2" key="2">
    <citation type="submission" date="2021-04" db="EMBL/GenBank/DDBJ databases">
        <authorList>
            <person name="Gilroy R."/>
        </authorList>
    </citation>
    <scope>NUCLEOTIDE SEQUENCE</scope>
    <source>
        <strain evidence="2">CHK187-11901</strain>
    </source>
</reference>
<dbReference type="SUPFAM" id="SSF55729">
    <property type="entry name" value="Acyl-CoA N-acyltransferases (Nat)"/>
    <property type="match status" value="1"/>
</dbReference>
<keyword evidence="2" id="KW-0012">Acyltransferase</keyword>
<dbReference type="EC" id="2.3.1.-" evidence="2"/>
<dbReference type="InterPro" id="IPR016181">
    <property type="entry name" value="Acyl_CoA_acyltransferase"/>
</dbReference>
<accession>A0A9D2SVT2</accession>
<reference evidence="2" key="1">
    <citation type="journal article" date="2021" name="PeerJ">
        <title>Extensive microbial diversity within the chicken gut microbiome revealed by metagenomics and culture.</title>
        <authorList>
            <person name="Gilroy R."/>
            <person name="Ravi A."/>
            <person name="Getino M."/>
            <person name="Pursley I."/>
            <person name="Horton D.L."/>
            <person name="Alikhan N.F."/>
            <person name="Baker D."/>
            <person name="Gharbi K."/>
            <person name="Hall N."/>
            <person name="Watson M."/>
            <person name="Adriaenssens E.M."/>
            <person name="Foster-Nyarko E."/>
            <person name="Jarju S."/>
            <person name="Secka A."/>
            <person name="Antonio M."/>
            <person name="Oren A."/>
            <person name="Chaudhuri R.R."/>
            <person name="La Ragione R."/>
            <person name="Hildebrand F."/>
            <person name="Pallen M.J."/>
        </authorList>
    </citation>
    <scope>NUCLEOTIDE SEQUENCE</scope>
    <source>
        <strain evidence="2">CHK187-11901</strain>
    </source>
</reference>
<evidence type="ECO:0000313" key="2">
    <source>
        <dbReference type="EMBL" id="HJC37002.1"/>
    </source>
</evidence>
<dbReference type="EMBL" id="DWWM01000051">
    <property type="protein sequence ID" value="HJC37002.1"/>
    <property type="molecule type" value="Genomic_DNA"/>
</dbReference>
<dbReference type="Pfam" id="PF17668">
    <property type="entry name" value="Acetyltransf_17"/>
    <property type="match status" value="1"/>
</dbReference>